<keyword evidence="1" id="KW-0472">Membrane</keyword>
<dbReference type="OrthoDB" id="2830640at2759"/>
<dbReference type="EMBL" id="ML987195">
    <property type="protein sequence ID" value="KAF2248832.1"/>
    <property type="molecule type" value="Genomic_DNA"/>
</dbReference>
<keyword evidence="3" id="KW-1185">Reference proteome</keyword>
<reference evidence="2" key="1">
    <citation type="journal article" date="2020" name="Stud. Mycol.">
        <title>101 Dothideomycetes genomes: a test case for predicting lifestyles and emergence of pathogens.</title>
        <authorList>
            <person name="Haridas S."/>
            <person name="Albert R."/>
            <person name="Binder M."/>
            <person name="Bloem J."/>
            <person name="Labutti K."/>
            <person name="Salamov A."/>
            <person name="Andreopoulos B."/>
            <person name="Baker S."/>
            <person name="Barry K."/>
            <person name="Bills G."/>
            <person name="Bluhm B."/>
            <person name="Cannon C."/>
            <person name="Castanera R."/>
            <person name="Culley D."/>
            <person name="Daum C."/>
            <person name="Ezra D."/>
            <person name="Gonzalez J."/>
            <person name="Henrissat B."/>
            <person name="Kuo A."/>
            <person name="Liang C."/>
            <person name="Lipzen A."/>
            <person name="Lutzoni F."/>
            <person name="Magnuson J."/>
            <person name="Mondo S."/>
            <person name="Nolan M."/>
            <person name="Ohm R."/>
            <person name="Pangilinan J."/>
            <person name="Park H.-J."/>
            <person name="Ramirez L."/>
            <person name="Alfaro M."/>
            <person name="Sun H."/>
            <person name="Tritt A."/>
            <person name="Yoshinaga Y."/>
            <person name="Zwiers L.-H."/>
            <person name="Turgeon B."/>
            <person name="Goodwin S."/>
            <person name="Spatafora J."/>
            <person name="Crous P."/>
            <person name="Grigoriev I."/>
        </authorList>
    </citation>
    <scope>NUCLEOTIDE SEQUENCE</scope>
    <source>
        <strain evidence="2">CBS 122368</strain>
    </source>
</reference>
<keyword evidence="1" id="KW-0812">Transmembrane</keyword>
<feature type="transmembrane region" description="Helical" evidence="1">
    <location>
        <begin position="258"/>
        <end position="282"/>
    </location>
</feature>
<evidence type="ECO:0000256" key="1">
    <source>
        <dbReference type="SAM" id="Phobius"/>
    </source>
</evidence>
<feature type="transmembrane region" description="Helical" evidence="1">
    <location>
        <begin position="294"/>
        <end position="314"/>
    </location>
</feature>
<gene>
    <name evidence="2" type="ORF">BU26DRAFT_307106</name>
</gene>
<sequence>MRIRDILDIPMFMMLAGFVMKPGKWDDDATDFCLSGVFDTQSMRSSCILRMLTKDDLKRFKERLADVKLCAWYPLFLPAILIEMRIQSLPAVVKRIRLYLRKIGKATGTHKNYLRRLGLTNSKGRNLREVWADPDFETAPAELTSIASDASYWEYACKSELNLLRWVDNMHRRVLEMSGMRSDDPAHRMLQTKMEFMEMWITKVREKSCHFGKQVEGQVQTCLSLMAQRENALNKHATRASLNVSYYSKMDSEDMRTIAAVTLFFLPGTFVASLFSTGFFGFHKDGQRVSSWIWLYWIITVISTISVYFGWYAYVRQRHHTSDQERRAQQDAVALGITEVCK</sequence>
<organism evidence="2 3">
    <name type="scientific">Trematosphaeria pertusa</name>
    <dbReference type="NCBI Taxonomy" id="390896"/>
    <lineage>
        <taxon>Eukaryota</taxon>
        <taxon>Fungi</taxon>
        <taxon>Dikarya</taxon>
        <taxon>Ascomycota</taxon>
        <taxon>Pezizomycotina</taxon>
        <taxon>Dothideomycetes</taxon>
        <taxon>Pleosporomycetidae</taxon>
        <taxon>Pleosporales</taxon>
        <taxon>Massarineae</taxon>
        <taxon>Trematosphaeriaceae</taxon>
        <taxon>Trematosphaeria</taxon>
    </lineage>
</organism>
<keyword evidence="1" id="KW-1133">Transmembrane helix</keyword>
<protein>
    <submittedName>
        <fullName evidence="2">Uncharacterized protein</fullName>
    </submittedName>
</protein>
<dbReference type="RefSeq" id="XP_033683836.1">
    <property type="nucleotide sequence ID" value="XM_033821867.1"/>
</dbReference>
<evidence type="ECO:0000313" key="3">
    <source>
        <dbReference type="Proteomes" id="UP000800094"/>
    </source>
</evidence>
<dbReference type="AlphaFoldDB" id="A0A6A6IFZ6"/>
<dbReference type="GeneID" id="54575197"/>
<name>A0A6A6IFZ6_9PLEO</name>
<proteinExistence type="predicted"/>
<dbReference type="Gene3D" id="1.20.58.340">
    <property type="entry name" value="Magnesium transport protein CorA, transmembrane region"/>
    <property type="match status" value="1"/>
</dbReference>
<evidence type="ECO:0000313" key="2">
    <source>
        <dbReference type="EMBL" id="KAF2248832.1"/>
    </source>
</evidence>
<dbReference type="Proteomes" id="UP000800094">
    <property type="component" value="Unassembled WGS sequence"/>
</dbReference>
<accession>A0A6A6IFZ6</accession>